<comment type="caution">
    <text evidence="1">The sequence shown here is derived from an EMBL/GenBank/DDBJ whole genome shotgun (WGS) entry which is preliminary data.</text>
</comment>
<dbReference type="AlphaFoldDB" id="A0A9J5XEE7"/>
<proteinExistence type="predicted"/>
<gene>
    <name evidence="1" type="ORF">H5410_046008</name>
</gene>
<name>A0A9J5XEE7_SOLCO</name>
<reference evidence="1 2" key="1">
    <citation type="submission" date="2020-09" db="EMBL/GenBank/DDBJ databases">
        <title>De no assembly of potato wild relative species, Solanum commersonii.</title>
        <authorList>
            <person name="Cho K."/>
        </authorList>
    </citation>
    <scope>NUCLEOTIDE SEQUENCE [LARGE SCALE GENOMIC DNA]</scope>
    <source>
        <strain evidence="1">LZ3.2</strain>
        <tissue evidence="1">Leaf</tissue>
    </source>
</reference>
<accession>A0A9J5XEE7</accession>
<organism evidence="1 2">
    <name type="scientific">Solanum commersonii</name>
    <name type="common">Commerson's wild potato</name>
    <name type="synonym">Commerson's nightshade</name>
    <dbReference type="NCBI Taxonomy" id="4109"/>
    <lineage>
        <taxon>Eukaryota</taxon>
        <taxon>Viridiplantae</taxon>
        <taxon>Streptophyta</taxon>
        <taxon>Embryophyta</taxon>
        <taxon>Tracheophyta</taxon>
        <taxon>Spermatophyta</taxon>
        <taxon>Magnoliopsida</taxon>
        <taxon>eudicotyledons</taxon>
        <taxon>Gunneridae</taxon>
        <taxon>Pentapetalae</taxon>
        <taxon>asterids</taxon>
        <taxon>lamiids</taxon>
        <taxon>Solanales</taxon>
        <taxon>Solanaceae</taxon>
        <taxon>Solanoideae</taxon>
        <taxon>Solaneae</taxon>
        <taxon>Solanum</taxon>
    </lineage>
</organism>
<protein>
    <submittedName>
        <fullName evidence="1">Uncharacterized protein</fullName>
    </submittedName>
</protein>
<dbReference type="OrthoDB" id="1324471at2759"/>
<dbReference type="Proteomes" id="UP000824120">
    <property type="component" value="Chromosome 9"/>
</dbReference>
<sequence length="92" mass="10996">MLHKALFWNIRSLRTQNVFHRVQMLNRHHKFTLIALMELFQDTRQLQSYKRRLGMRYVNYNTNGQIWVFIKECISVGVIADTSTINIAVNSR</sequence>
<keyword evidence="2" id="KW-1185">Reference proteome</keyword>
<evidence type="ECO:0000313" key="2">
    <source>
        <dbReference type="Proteomes" id="UP000824120"/>
    </source>
</evidence>
<evidence type="ECO:0000313" key="1">
    <source>
        <dbReference type="EMBL" id="KAG5585574.1"/>
    </source>
</evidence>
<dbReference type="EMBL" id="JACXVP010000009">
    <property type="protein sequence ID" value="KAG5585574.1"/>
    <property type="molecule type" value="Genomic_DNA"/>
</dbReference>